<dbReference type="CDD" id="cd00200">
    <property type="entry name" value="WD40"/>
    <property type="match status" value="1"/>
</dbReference>
<dbReference type="AlphaFoldDB" id="A0A9P5RZC8"/>
<dbReference type="SUPFAM" id="SSF50998">
    <property type="entry name" value="Quinoprotein alcohol dehydrogenase-like"/>
    <property type="match status" value="1"/>
</dbReference>
<dbReference type="SMART" id="SM00320">
    <property type="entry name" value="WD40"/>
    <property type="match status" value="6"/>
</dbReference>
<evidence type="ECO:0000313" key="4">
    <source>
        <dbReference type="EMBL" id="KAF9150873.1"/>
    </source>
</evidence>
<dbReference type="PANTHER" id="PTHR19848:SF8">
    <property type="entry name" value="F-BOX AND WD REPEAT DOMAIN CONTAINING 7"/>
    <property type="match status" value="1"/>
</dbReference>
<feature type="repeat" description="WD" evidence="3">
    <location>
        <begin position="276"/>
        <end position="307"/>
    </location>
</feature>
<evidence type="ECO:0000256" key="1">
    <source>
        <dbReference type="ARBA" id="ARBA00022574"/>
    </source>
</evidence>
<reference evidence="4" key="1">
    <citation type="journal article" date="2020" name="Fungal Divers.">
        <title>Resolving the Mortierellaceae phylogeny through synthesis of multi-gene phylogenetics and phylogenomics.</title>
        <authorList>
            <person name="Vandepol N."/>
            <person name="Liber J."/>
            <person name="Desiro A."/>
            <person name="Na H."/>
            <person name="Kennedy M."/>
            <person name="Barry K."/>
            <person name="Grigoriev I.V."/>
            <person name="Miller A.N."/>
            <person name="O'Donnell K."/>
            <person name="Stajich J.E."/>
            <person name="Bonito G."/>
        </authorList>
    </citation>
    <scope>NUCLEOTIDE SEQUENCE</scope>
    <source>
        <strain evidence="4">NRRL 6426</strain>
    </source>
</reference>
<feature type="repeat" description="WD" evidence="3">
    <location>
        <begin position="1"/>
        <end position="26"/>
    </location>
</feature>
<feature type="repeat" description="WD" evidence="3">
    <location>
        <begin position="27"/>
        <end position="68"/>
    </location>
</feature>
<dbReference type="Proteomes" id="UP000748756">
    <property type="component" value="Unassembled WGS sequence"/>
</dbReference>
<keyword evidence="2" id="KW-0677">Repeat</keyword>
<dbReference type="EMBL" id="JAAAUQ010000373">
    <property type="protein sequence ID" value="KAF9150873.1"/>
    <property type="molecule type" value="Genomic_DNA"/>
</dbReference>
<comment type="caution">
    <text evidence="4">The sequence shown here is derived from an EMBL/GenBank/DDBJ whole genome shotgun (WGS) entry which is preliminary data.</text>
</comment>
<dbReference type="PROSITE" id="PS50082">
    <property type="entry name" value="WD_REPEATS_2"/>
    <property type="match status" value="3"/>
</dbReference>
<gene>
    <name evidence="4" type="primary">APAF1</name>
    <name evidence="4" type="ORF">BG015_007310</name>
</gene>
<evidence type="ECO:0000256" key="3">
    <source>
        <dbReference type="PROSITE-ProRule" id="PRU00221"/>
    </source>
</evidence>
<dbReference type="PROSITE" id="PS50294">
    <property type="entry name" value="WD_REPEATS_REGION"/>
    <property type="match status" value="2"/>
</dbReference>
<dbReference type="Pfam" id="PF00400">
    <property type="entry name" value="WD40"/>
    <property type="match status" value="5"/>
</dbReference>
<protein>
    <submittedName>
        <fullName evidence="4">WD repeat domain</fullName>
    </submittedName>
</protein>
<evidence type="ECO:0000313" key="5">
    <source>
        <dbReference type="Proteomes" id="UP000748756"/>
    </source>
</evidence>
<keyword evidence="1 3" id="KW-0853">WD repeat</keyword>
<dbReference type="InterPro" id="IPR019775">
    <property type="entry name" value="WD40_repeat_CS"/>
</dbReference>
<dbReference type="PROSITE" id="PS00678">
    <property type="entry name" value="WD_REPEATS_1"/>
    <property type="match status" value="2"/>
</dbReference>
<evidence type="ECO:0000256" key="2">
    <source>
        <dbReference type="ARBA" id="ARBA00022737"/>
    </source>
</evidence>
<dbReference type="InterPro" id="IPR020472">
    <property type="entry name" value="WD40_PAC1"/>
</dbReference>
<sequence>MMWLISSSEDCTLKLWDVTTGAFQSSLVGHQNFVNDVAISSHGHQIASGVADKKIRLWESSSGRSLSNAEMQGQSGDRGPVWKAAYSPDGRTIITVSDHTLRQWDSSTGRPGSFSFNFPASFWMESADFSSDRSQVVSCGESEGSIQLWDIHTGVAGCHLEGHSSRIVELAYSLADDLHDTKQQCHVILGTGDEIYESVGDLMFTRTEPSQLVIGSSNSIVRLLDPRSGEMIMFTKLTMAKIQQLASSPEGRQLALGTDFSIHLWDLQWEKPSVELKGHTSHVYCIAYFPCGQWIISSSDDRRARLWHQKLVEEETWSCVSVVRGFFGTVQNIVWNPVIPMQFQTGSLDGSVRV</sequence>
<accession>A0A9P5RZC8</accession>
<dbReference type="InterPro" id="IPR015943">
    <property type="entry name" value="WD40/YVTN_repeat-like_dom_sf"/>
</dbReference>
<name>A0A9P5RZC8_9FUNG</name>
<proteinExistence type="predicted"/>
<dbReference type="PANTHER" id="PTHR19848">
    <property type="entry name" value="WD40 REPEAT PROTEIN"/>
    <property type="match status" value="1"/>
</dbReference>
<dbReference type="Gene3D" id="2.130.10.10">
    <property type="entry name" value="YVTN repeat-like/Quinoprotein amine dehydrogenase"/>
    <property type="match status" value="3"/>
</dbReference>
<keyword evidence="5" id="KW-1185">Reference proteome</keyword>
<dbReference type="PRINTS" id="PR00320">
    <property type="entry name" value="GPROTEINBRPT"/>
</dbReference>
<organism evidence="4 5">
    <name type="scientific">Linnemannia schmuckeri</name>
    <dbReference type="NCBI Taxonomy" id="64567"/>
    <lineage>
        <taxon>Eukaryota</taxon>
        <taxon>Fungi</taxon>
        <taxon>Fungi incertae sedis</taxon>
        <taxon>Mucoromycota</taxon>
        <taxon>Mortierellomycotina</taxon>
        <taxon>Mortierellomycetes</taxon>
        <taxon>Mortierellales</taxon>
        <taxon>Mortierellaceae</taxon>
        <taxon>Linnemannia</taxon>
    </lineage>
</organism>
<dbReference type="InterPro" id="IPR011047">
    <property type="entry name" value="Quinoprotein_ADH-like_sf"/>
</dbReference>
<dbReference type="InterPro" id="IPR001680">
    <property type="entry name" value="WD40_rpt"/>
</dbReference>
<dbReference type="OrthoDB" id="2343029at2759"/>